<gene>
    <name evidence="1" type="ORF">UFOPK2373_00118</name>
</gene>
<proteinExistence type="predicted"/>
<organism evidence="1">
    <name type="scientific">freshwater metagenome</name>
    <dbReference type="NCBI Taxonomy" id="449393"/>
    <lineage>
        <taxon>unclassified sequences</taxon>
        <taxon>metagenomes</taxon>
        <taxon>ecological metagenomes</taxon>
    </lineage>
</organism>
<accession>A0A6J6MYY5</accession>
<name>A0A6J6MYY5_9ZZZZ</name>
<reference evidence="1" key="1">
    <citation type="submission" date="2020-05" db="EMBL/GenBank/DDBJ databases">
        <authorList>
            <person name="Chiriac C."/>
            <person name="Salcher M."/>
            <person name="Ghai R."/>
            <person name="Kavagutti S V."/>
        </authorList>
    </citation>
    <scope>NUCLEOTIDE SEQUENCE</scope>
</reference>
<dbReference type="EMBL" id="CAEZXL010000009">
    <property type="protein sequence ID" value="CAB4679049.1"/>
    <property type="molecule type" value="Genomic_DNA"/>
</dbReference>
<evidence type="ECO:0000313" key="1">
    <source>
        <dbReference type="EMBL" id="CAB4679049.1"/>
    </source>
</evidence>
<dbReference type="AlphaFoldDB" id="A0A6J6MYY5"/>
<protein>
    <submittedName>
        <fullName evidence="1">Unannotated protein</fullName>
    </submittedName>
</protein>
<sequence length="96" mass="10006">MSVKVMPSVEICQRLFEIVTAPADGTKVPSTGVSTWPTFAEVLVVKLGKVEAEGPLGQLIVIDPLPEFTFDVTVAAGACGKDLPDTPPPPAGFQPS</sequence>